<dbReference type="Pfam" id="PF00990">
    <property type="entry name" value="GGDEF"/>
    <property type="match status" value="1"/>
</dbReference>
<keyword evidence="1" id="KW-1133">Transmembrane helix</keyword>
<feature type="signal peptide" evidence="2">
    <location>
        <begin position="1"/>
        <end position="29"/>
    </location>
</feature>
<evidence type="ECO:0000259" key="4">
    <source>
        <dbReference type="PROSITE" id="PS50887"/>
    </source>
</evidence>
<dbReference type="InterPro" id="IPR029787">
    <property type="entry name" value="Nucleotide_cyclase"/>
</dbReference>
<dbReference type="KEGG" id="pxv:FXF36_15735"/>
<keyword evidence="1" id="KW-0812">Transmembrane</keyword>
<dbReference type="InterPro" id="IPR035919">
    <property type="entry name" value="EAL_sf"/>
</dbReference>
<dbReference type="PROSITE" id="PS50883">
    <property type="entry name" value="EAL"/>
    <property type="match status" value="1"/>
</dbReference>
<dbReference type="SUPFAM" id="SSF53850">
    <property type="entry name" value="Periplasmic binding protein-like II"/>
    <property type="match status" value="1"/>
</dbReference>
<dbReference type="InterPro" id="IPR001633">
    <property type="entry name" value="EAL_dom"/>
</dbReference>
<feature type="chain" id="PRO_5025034080" evidence="2">
    <location>
        <begin position="30"/>
        <end position="743"/>
    </location>
</feature>
<reference evidence="6" key="1">
    <citation type="submission" date="2019-08" db="EMBL/GenBank/DDBJ databases">
        <title>Complete Genome Sequence of the Polysaccharide-Degrading Rumen Bacterium Pseudobutyrivibrio xylanivorans MA3014.</title>
        <authorList>
            <person name="Palevich N."/>
            <person name="Maclean P.H."/>
            <person name="Kelly W.J."/>
            <person name="Leahy S.C."/>
            <person name="Rakonjac J."/>
            <person name="Attwood G.T."/>
        </authorList>
    </citation>
    <scope>NUCLEOTIDE SEQUENCE [LARGE SCALE GENOMIC DNA]</scope>
    <source>
        <strain evidence="6">MA3014</strain>
    </source>
</reference>
<dbReference type="SMART" id="SM00062">
    <property type="entry name" value="PBPb"/>
    <property type="match status" value="1"/>
</dbReference>
<protein>
    <submittedName>
        <fullName evidence="5">EAL domain-containing protein</fullName>
    </submittedName>
</protein>
<dbReference type="Gene3D" id="3.40.190.10">
    <property type="entry name" value="Periplasmic binding protein-like II"/>
    <property type="match status" value="2"/>
</dbReference>
<feature type="domain" description="EAL" evidence="3">
    <location>
        <begin position="481"/>
        <end position="735"/>
    </location>
</feature>
<evidence type="ECO:0000256" key="2">
    <source>
        <dbReference type="SAM" id="SignalP"/>
    </source>
</evidence>
<proteinExistence type="predicted"/>
<sequence length="743" mass="84979">MMTFPKRNIIVLLLISLMIASLFNGPVLATDLSDKETIIVGVPSDRCPIFYTDDSSKNIVGIGIDLMSLAAENAGYNVNFKIIEDSSLKDALDNPNYDLVMPFGSSINSTSGQPSIVSDNLMTTPFTIVTLSSGYIQSLEQIKVGMLQSMAGVADTVHTLYPSMNLVLYETMPDCVNALRKGDVDALLYNSYVWSYVLQKPLYSDLEVQPTTMFLMDFRVGAVDTPKSQELINQINVGISKINDNQRQAIILDYTSRRLYKNDFFDYLYIYGNLIIIFGLLLVFIILHFVSKQYAIRKEQDEQIRQLIEYDALTGTLSLDGFRKKVKTLLRENPTLTYLISYNNIKNFKFINDKMGMNSGNDLLVFWADKTMNYLSEKEAVARIGADHFAVLAIVPDDNNLLNQEKTVFEPVKNYYINQGIDYTVQLCSGIYVLTRDDYSDINVDKMLDYAHLAEKKARNSVSGGGYEIYNTDQWEKGKMVADICGHFSTAVKNNEIQVWYQPQVNYKTSKIVGAEASCRWNHEKLGWISPDIFIPILEQTGLIYDLDCLIWDKVCQDLHRWNEKGIQHSISINLSRYDIEKNNNIADYFNNLVRNYNIAPSQLRIEITERAYVEDTELLLKTTTALQRYGFIVEMDDFGSGYSSLNMLKEVPVDGIKLDYIFLKDEKNKEKSKIIINYIIKMLLQLKFNFIAEGVETKEQAQFLLNIDCEQMQGYYFYKPMPVTDFELLDFDDINNKTANRA</sequence>
<dbReference type="PROSITE" id="PS50887">
    <property type="entry name" value="GGDEF"/>
    <property type="match status" value="1"/>
</dbReference>
<feature type="domain" description="GGDEF" evidence="4">
    <location>
        <begin position="336"/>
        <end position="472"/>
    </location>
</feature>
<dbReference type="RefSeq" id="WP_151626009.1">
    <property type="nucleotide sequence ID" value="NZ_CP043030.1"/>
</dbReference>
<organism evidence="5 6">
    <name type="scientific">Pseudobutyrivibrio xylanivorans</name>
    <dbReference type="NCBI Taxonomy" id="185007"/>
    <lineage>
        <taxon>Bacteria</taxon>
        <taxon>Bacillati</taxon>
        <taxon>Bacillota</taxon>
        <taxon>Clostridia</taxon>
        <taxon>Lachnospirales</taxon>
        <taxon>Lachnospiraceae</taxon>
        <taxon>Pseudobutyrivibrio</taxon>
    </lineage>
</organism>
<keyword evidence="2" id="KW-0732">Signal</keyword>
<dbReference type="GO" id="GO:0071111">
    <property type="term" value="F:cyclic-guanylate-specific phosphodiesterase activity"/>
    <property type="evidence" value="ECO:0007669"/>
    <property type="project" value="InterPro"/>
</dbReference>
<dbReference type="AlphaFoldDB" id="A0A5P6VW54"/>
<evidence type="ECO:0000313" key="5">
    <source>
        <dbReference type="EMBL" id="QFJ56364.1"/>
    </source>
</evidence>
<dbReference type="InterPro" id="IPR043128">
    <property type="entry name" value="Rev_trsase/Diguanyl_cyclase"/>
</dbReference>
<dbReference type="PANTHER" id="PTHR33121:SF70">
    <property type="entry name" value="SIGNALING PROTEIN YKOW"/>
    <property type="match status" value="1"/>
</dbReference>
<dbReference type="SUPFAM" id="SSF55073">
    <property type="entry name" value="Nucleotide cyclase"/>
    <property type="match status" value="1"/>
</dbReference>
<dbReference type="SMART" id="SM00267">
    <property type="entry name" value="GGDEF"/>
    <property type="match status" value="1"/>
</dbReference>
<name>A0A5P6VW54_PSEXY</name>
<gene>
    <name evidence="5" type="ORF">FXF36_15735</name>
</gene>
<dbReference type="PANTHER" id="PTHR33121">
    <property type="entry name" value="CYCLIC DI-GMP PHOSPHODIESTERASE PDEF"/>
    <property type="match status" value="1"/>
</dbReference>
<keyword evidence="1" id="KW-0472">Membrane</keyword>
<accession>A0A5P6VW54</accession>
<dbReference type="CDD" id="cd01948">
    <property type="entry name" value="EAL"/>
    <property type="match status" value="1"/>
</dbReference>
<dbReference type="Gene3D" id="3.30.70.270">
    <property type="match status" value="1"/>
</dbReference>
<dbReference type="InterPro" id="IPR000160">
    <property type="entry name" value="GGDEF_dom"/>
</dbReference>
<dbReference type="Gene3D" id="3.20.20.450">
    <property type="entry name" value="EAL domain"/>
    <property type="match status" value="1"/>
</dbReference>
<evidence type="ECO:0000259" key="3">
    <source>
        <dbReference type="PROSITE" id="PS50883"/>
    </source>
</evidence>
<dbReference type="Pfam" id="PF00563">
    <property type="entry name" value="EAL"/>
    <property type="match status" value="1"/>
</dbReference>
<feature type="transmembrane region" description="Helical" evidence="1">
    <location>
        <begin position="268"/>
        <end position="290"/>
    </location>
</feature>
<dbReference type="InterPro" id="IPR050706">
    <property type="entry name" value="Cyclic-di-GMP_PDE-like"/>
</dbReference>
<dbReference type="InterPro" id="IPR001638">
    <property type="entry name" value="Solute-binding_3/MltF_N"/>
</dbReference>
<dbReference type="OrthoDB" id="9805474at2"/>
<dbReference type="EMBL" id="CP043030">
    <property type="protein sequence ID" value="QFJ56364.1"/>
    <property type="molecule type" value="Genomic_DNA"/>
</dbReference>
<dbReference type="Pfam" id="PF00497">
    <property type="entry name" value="SBP_bac_3"/>
    <property type="match status" value="1"/>
</dbReference>
<dbReference type="SUPFAM" id="SSF141868">
    <property type="entry name" value="EAL domain-like"/>
    <property type="match status" value="1"/>
</dbReference>
<evidence type="ECO:0000256" key="1">
    <source>
        <dbReference type="SAM" id="Phobius"/>
    </source>
</evidence>
<dbReference type="Proteomes" id="UP000327030">
    <property type="component" value="Chromosome PxyII"/>
</dbReference>
<dbReference type="SMART" id="SM00052">
    <property type="entry name" value="EAL"/>
    <property type="match status" value="1"/>
</dbReference>
<evidence type="ECO:0000313" key="6">
    <source>
        <dbReference type="Proteomes" id="UP000327030"/>
    </source>
</evidence>